<dbReference type="EMBL" id="VSRR010019139">
    <property type="protein sequence ID" value="MPC61948.1"/>
    <property type="molecule type" value="Genomic_DNA"/>
</dbReference>
<proteinExistence type="predicted"/>
<protein>
    <submittedName>
        <fullName evidence="2">Uncharacterized protein</fullName>
    </submittedName>
</protein>
<evidence type="ECO:0000256" key="1">
    <source>
        <dbReference type="SAM" id="MobiDB-lite"/>
    </source>
</evidence>
<comment type="caution">
    <text evidence="2">The sequence shown here is derived from an EMBL/GenBank/DDBJ whole genome shotgun (WGS) entry which is preliminary data.</text>
</comment>
<accession>A0A5B7GYI8</accession>
<evidence type="ECO:0000313" key="2">
    <source>
        <dbReference type="EMBL" id="MPC61948.1"/>
    </source>
</evidence>
<reference evidence="2 3" key="1">
    <citation type="submission" date="2019-05" db="EMBL/GenBank/DDBJ databases">
        <title>Another draft genome of Portunus trituberculatus and its Hox gene families provides insights of decapod evolution.</title>
        <authorList>
            <person name="Jeong J.-H."/>
            <person name="Song I."/>
            <person name="Kim S."/>
            <person name="Choi T."/>
            <person name="Kim D."/>
            <person name="Ryu S."/>
            <person name="Kim W."/>
        </authorList>
    </citation>
    <scope>NUCLEOTIDE SEQUENCE [LARGE SCALE GENOMIC DNA]</scope>
    <source>
        <tissue evidence="2">Muscle</tissue>
    </source>
</reference>
<dbReference type="Proteomes" id="UP000324222">
    <property type="component" value="Unassembled WGS sequence"/>
</dbReference>
<organism evidence="2 3">
    <name type="scientific">Portunus trituberculatus</name>
    <name type="common">Swimming crab</name>
    <name type="synonym">Neptunus trituberculatus</name>
    <dbReference type="NCBI Taxonomy" id="210409"/>
    <lineage>
        <taxon>Eukaryota</taxon>
        <taxon>Metazoa</taxon>
        <taxon>Ecdysozoa</taxon>
        <taxon>Arthropoda</taxon>
        <taxon>Crustacea</taxon>
        <taxon>Multicrustacea</taxon>
        <taxon>Malacostraca</taxon>
        <taxon>Eumalacostraca</taxon>
        <taxon>Eucarida</taxon>
        <taxon>Decapoda</taxon>
        <taxon>Pleocyemata</taxon>
        <taxon>Brachyura</taxon>
        <taxon>Eubrachyura</taxon>
        <taxon>Portunoidea</taxon>
        <taxon>Portunidae</taxon>
        <taxon>Portuninae</taxon>
        <taxon>Portunus</taxon>
    </lineage>
</organism>
<evidence type="ECO:0000313" key="3">
    <source>
        <dbReference type="Proteomes" id="UP000324222"/>
    </source>
</evidence>
<sequence>MGKTNDKKAQRCDSQTPKEGIIHSVTNKPCEFLGAQIVEPSARAAVLSEAVVLGGPVPDQTAAHDGCGTRVVTAKKE</sequence>
<feature type="region of interest" description="Disordered" evidence="1">
    <location>
        <begin position="1"/>
        <end position="20"/>
    </location>
</feature>
<dbReference type="AlphaFoldDB" id="A0A5B7GYI8"/>
<keyword evidence="3" id="KW-1185">Reference proteome</keyword>
<feature type="compositionally biased region" description="Basic and acidic residues" evidence="1">
    <location>
        <begin position="1"/>
        <end position="11"/>
    </location>
</feature>
<name>A0A5B7GYI8_PORTR</name>
<gene>
    <name evidence="2" type="ORF">E2C01_056027</name>
</gene>